<protein>
    <submittedName>
        <fullName evidence="1">OLC1v1016029C1</fullName>
    </submittedName>
</protein>
<dbReference type="AlphaFoldDB" id="A0AAV1E4L7"/>
<sequence length="122" mass="13378">MNHHQQQQYQYCGGDISTIYHQQVGTMTSEECMPRLVDVAEENMMMAGGLDKVEEEGATVDWDGEAMNKVEGLLSSSSSPEEEKEEKMMNLPVSCSNEFDGGLDGADGDFEISSFLQLLASA</sequence>
<name>A0AAV1E4L7_OLDCO</name>
<organism evidence="1 2">
    <name type="scientific">Oldenlandia corymbosa var. corymbosa</name>
    <dbReference type="NCBI Taxonomy" id="529605"/>
    <lineage>
        <taxon>Eukaryota</taxon>
        <taxon>Viridiplantae</taxon>
        <taxon>Streptophyta</taxon>
        <taxon>Embryophyta</taxon>
        <taxon>Tracheophyta</taxon>
        <taxon>Spermatophyta</taxon>
        <taxon>Magnoliopsida</taxon>
        <taxon>eudicotyledons</taxon>
        <taxon>Gunneridae</taxon>
        <taxon>Pentapetalae</taxon>
        <taxon>asterids</taxon>
        <taxon>lamiids</taxon>
        <taxon>Gentianales</taxon>
        <taxon>Rubiaceae</taxon>
        <taxon>Rubioideae</taxon>
        <taxon>Spermacoceae</taxon>
        <taxon>Hedyotis-Oldenlandia complex</taxon>
        <taxon>Oldenlandia</taxon>
    </lineage>
</organism>
<reference evidence="1" key="1">
    <citation type="submission" date="2023-03" db="EMBL/GenBank/DDBJ databases">
        <authorList>
            <person name="Julca I."/>
        </authorList>
    </citation>
    <scope>NUCLEOTIDE SEQUENCE</scope>
</reference>
<dbReference type="Proteomes" id="UP001161247">
    <property type="component" value="Chromosome 8"/>
</dbReference>
<accession>A0AAV1E4L7</accession>
<evidence type="ECO:0000313" key="2">
    <source>
        <dbReference type="Proteomes" id="UP001161247"/>
    </source>
</evidence>
<keyword evidence="2" id="KW-1185">Reference proteome</keyword>
<proteinExistence type="predicted"/>
<dbReference type="EMBL" id="OX459125">
    <property type="protein sequence ID" value="CAI9115191.1"/>
    <property type="molecule type" value="Genomic_DNA"/>
</dbReference>
<evidence type="ECO:0000313" key="1">
    <source>
        <dbReference type="EMBL" id="CAI9115191.1"/>
    </source>
</evidence>
<gene>
    <name evidence="1" type="ORF">OLC1_LOCUS21762</name>
</gene>